<proteinExistence type="predicted"/>
<sequence>MSSSIKKCRRSHPRLSLKEISHTKVIVFNVVRCINYRNDDAVKRSKAGRLTLRKAMWNTLKINIRLLS</sequence>
<dbReference type="RefSeq" id="WP_222157386.1">
    <property type="nucleotide sequence ID" value="NZ_CP081864.1"/>
</dbReference>
<protein>
    <recommendedName>
        <fullName evidence="3">Transposase</fullName>
    </recommendedName>
</protein>
<reference evidence="1 2" key="1">
    <citation type="submission" date="2021-08" db="EMBL/GenBank/DDBJ databases">
        <title>Culture and genomic analysis of Symbiopectobacterium purcellii sp. nov. gen. nov., isolated from the leafhopper Empoasca decipiens.</title>
        <authorList>
            <person name="Nadal-Jimenez P."/>
            <person name="Siozios S."/>
            <person name="Halliday N."/>
            <person name="Camara M."/>
            <person name="Hurst G.D.D."/>
        </authorList>
    </citation>
    <scope>NUCLEOTIDE SEQUENCE [LARGE SCALE GENOMIC DNA]</scope>
    <source>
        <strain evidence="1 2">SyEd1</strain>
    </source>
</reference>
<evidence type="ECO:0000313" key="2">
    <source>
        <dbReference type="Proteomes" id="UP000825886"/>
    </source>
</evidence>
<organism evidence="1 2">
    <name type="scientific">Symbiopectobacterium purcellii</name>
    <dbReference type="NCBI Taxonomy" id="2871826"/>
    <lineage>
        <taxon>Bacteria</taxon>
        <taxon>Pseudomonadati</taxon>
        <taxon>Pseudomonadota</taxon>
        <taxon>Gammaproteobacteria</taxon>
        <taxon>Enterobacterales</taxon>
        <taxon>Enterobacteriaceae</taxon>
    </lineage>
</organism>
<keyword evidence="2" id="KW-1185">Reference proteome</keyword>
<dbReference type="EMBL" id="CP081864">
    <property type="protein sequence ID" value="QZN94261.1"/>
    <property type="molecule type" value="Genomic_DNA"/>
</dbReference>
<name>A0ABX9AJ15_9ENTR</name>
<accession>A0ABX9AJ15</accession>
<dbReference type="Proteomes" id="UP000825886">
    <property type="component" value="Chromosome"/>
</dbReference>
<gene>
    <name evidence="1" type="ORF">K6K13_12865</name>
</gene>
<evidence type="ECO:0000313" key="1">
    <source>
        <dbReference type="EMBL" id="QZN94261.1"/>
    </source>
</evidence>
<evidence type="ECO:0008006" key="3">
    <source>
        <dbReference type="Google" id="ProtNLM"/>
    </source>
</evidence>